<gene>
    <name evidence="1" type="ORF">CLV78_102488</name>
</gene>
<protein>
    <submittedName>
        <fullName evidence="1">Uncharacterized protein</fullName>
    </submittedName>
</protein>
<reference evidence="1 2" key="1">
    <citation type="submission" date="2018-03" db="EMBL/GenBank/DDBJ databases">
        <title>Genomic Encyclopedia of Archaeal and Bacterial Type Strains, Phase II (KMG-II): from individual species to whole genera.</title>
        <authorList>
            <person name="Goeker M."/>
        </authorList>
    </citation>
    <scope>NUCLEOTIDE SEQUENCE [LARGE SCALE GENOMIC DNA]</scope>
    <source>
        <strain evidence="1 2">DSM 29328</strain>
    </source>
</reference>
<comment type="caution">
    <text evidence="1">The sequence shown here is derived from an EMBL/GenBank/DDBJ whole genome shotgun (WGS) entry which is preliminary data.</text>
</comment>
<dbReference type="AlphaFoldDB" id="A0A2T0RVY2"/>
<dbReference type="Proteomes" id="UP000239480">
    <property type="component" value="Unassembled WGS sequence"/>
</dbReference>
<organism evidence="1 2">
    <name type="scientific">Aliiruegeria haliotis</name>
    <dbReference type="NCBI Taxonomy" id="1280846"/>
    <lineage>
        <taxon>Bacteria</taxon>
        <taxon>Pseudomonadati</taxon>
        <taxon>Pseudomonadota</taxon>
        <taxon>Alphaproteobacteria</taxon>
        <taxon>Rhodobacterales</taxon>
        <taxon>Roseobacteraceae</taxon>
        <taxon>Aliiruegeria</taxon>
    </lineage>
</organism>
<accession>A0A2T0RVY2</accession>
<keyword evidence="2" id="KW-1185">Reference proteome</keyword>
<proteinExistence type="predicted"/>
<evidence type="ECO:0000313" key="1">
    <source>
        <dbReference type="EMBL" id="PRY25310.1"/>
    </source>
</evidence>
<name>A0A2T0RVY2_9RHOB</name>
<dbReference type="EMBL" id="PVTD01000002">
    <property type="protein sequence ID" value="PRY25310.1"/>
    <property type="molecule type" value="Genomic_DNA"/>
</dbReference>
<evidence type="ECO:0000313" key="2">
    <source>
        <dbReference type="Proteomes" id="UP000239480"/>
    </source>
</evidence>
<sequence>MLYTLALPRWSPPDADRLATGHTRHQPEKYPCTTGRAGLQIGRDARPFYRTAHRIRYTAATNRPVFACIANVTTRRRINAVSIRDPETGIAVLARSDVPPQRAPVAADIYEGANHAPSVAVCRAEGTDRFAANADANVPPPAAPTRNLPAMDPVDGIIPVRSGAAFAMEGADRP</sequence>